<sequence length="388" mass="41634">MHSAHMTDLIPLLVGFVLGAVAVLVLTRLITPATTTLAAERAAVEALVRPVNETLTRVSDDLARAERERAAAHATLHEQIRLTAAGTDSLRDQTGRLVTALRRSEVRGRWGEVQLRRLVEASGLLAHVHFEEQPSTRDDAGDLLRPDLVVHLSDDRDIVIDAKVPLSAYLDAAEATDDATARTFLARHAGEVAAHVDRLSSKEYWRRYDSPGFVVLFLPAESFLSAALEVRPDLLEYAFSRDVVIATPTTLLALLRTVAHTWRQESAARNVREVHKLASDLHARLATLGSHLGKLGAALDGAVGQYNSTVGSLESRVLVSARKLAGLGVVDALDDGESGLVMPRLVTTSTRPLAASELVASADGSLADLAEHASSVEAGPPIPYGWAP</sequence>
<evidence type="ECO:0000313" key="3">
    <source>
        <dbReference type="EMBL" id="CAB4925923.1"/>
    </source>
</evidence>
<keyword evidence="2" id="KW-0233">DNA recombination</keyword>
<evidence type="ECO:0000313" key="4">
    <source>
        <dbReference type="EMBL" id="CAB5038105.1"/>
    </source>
</evidence>
<accession>A0A6J7SA04</accession>
<dbReference type="Pfam" id="PF02646">
    <property type="entry name" value="RmuC"/>
    <property type="match status" value="1"/>
</dbReference>
<protein>
    <submittedName>
        <fullName evidence="4">Unannotated protein</fullName>
    </submittedName>
</protein>
<keyword evidence="1" id="KW-0175">Coiled coil</keyword>
<evidence type="ECO:0000256" key="1">
    <source>
        <dbReference type="ARBA" id="ARBA00023054"/>
    </source>
</evidence>
<dbReference type="PANTHER" id="PTHR30563">
    <property type="entry name" value="DNA RECOMBINATION PROTEIN RMUC"/>
    <property type="match status" value="1"/>
</dbReference>
<reference evidence="4" key="1">
    <citation type="submission" date="2020-05" db="EMBL/GenBank/DDBJ databases">
        <authorList>
            <person name="Chiriac C."/>
            <person name="Salcher M."/>
            <person name="Ghai R."/>
            <person name="Kavagutti S V."/>
        </authorList>
    </citation>
    <scope>NUCLEOTIDE SEQUENCE</scope>
</reference>
<gene>
    <name evidence="3" type="ORF">UFOPK3752_00127</name>
    <name evidence="4" type="ORF">UFOPK4150_01948</name>
</gene>
<dbReference type="PANTHER" id="PTHR30563:SF0">
    <property type="entry name" value="DNA RECOMBINATION PROTEIN RMUC"/>
    <property type="match status" value="1"/>
</dbReference>
<dbReference type="AlphaFoldDB" id="A0A6J7SA04"/>
<dbReference type="EMBL" id="CAFBND010000003">
    <property type="protein sequence ID" value="CAB4925923.1"/>
    <property type="molecule type" value="Genomic_DNA"/>
</dbReference>
<name>A0A6J7SA04_9ZZZZ</name>
<organism evidence="4">
    <name type="scientific">freshwater metagenome</name>
    <dbReference type="NCBI Taxonomy" id="449393"/>
    <lineage>
        <taxon>unclassified sequences</taxon>
        <taxon>metagenomes</taxon>
        <taxon>ecological metagenomes</taxon>
    </lineage>
</organism>
<dbReference type="EMBL" id="CAFBPU010000050">
    <property type="protein sequence ID" value="CAB5038105.1"/>
    <property type="molecule type" value="Genomic_DNA"/>
</dbReference>
<evidence type="ECO:0000256" key="2">
    <source>
        <dbReference type="ARBA" id="ARBA00023172"/>
    </source>
</evidence>
<proteinExistence type="predicted"/>
<dbReference type="GO" id="GO:0006310">
    <property type="term" value="P:DNA recombination"/>
    <property type="evidence" value="ECO:0007669"/>
    <property type="project" value="UniProtKB-KW"/>
</dbReference>
<dbReference type="InterPro" id="IPR003798">
    <property type="entry name" value="DNA_recombination_RmuC"/>
</dbReference>